<reference evidence="1" key="1">
    <citation type="submission" date="2023-04" db="EMBL/GenBank/DDBJ databases">
        <title>Genome Encyclopedia of Bacteria and Archaea VI: Functional Genomics of Type Strains.</title>
        <authorList>
            <person name="Whitman W."/>
        </authorList>
    </citation>
    <scope>NUCLEOTIDE SEQUENCE</scope>
    <source>
        <strain evidence="1">Enz.4-51</strain>
    </source>
</reference>
<gene>
    <name evidence="1" type="ORF">M2127_002360</name>
</gene>
<feature type="non-terminal residue" evidence="1">
    <location>
        <position position="84"/>
    </location>
</feature>
<sequence>MRITANQKQEIANATLVKLDALANRRQVWQRDFFDKSNKGLYALLSECLGMYCVFQASVTTHFRQMTGHFRVSVTTCFRISVTA</sequence>
<name>A0AA43S663_9BURK</name>
<accession>A0AA43S663</accession>
<dbReference type="RefSeq" id="WP_280757166.1">
    <property type="nucleotide sequence ID" value="NZ_JARXXW010000031.1"/>
</dbReference>
<dbReference type="AlphaFoldDB" id="A0AA43S663"/>
<keyword evidence="2" id="KW-1185">Reference proteome</keyword>
<dbReference type="EMBL" id="JARXYA010000032">
    <property type="protein sequence ID" value="MDH6505030.1"/>
    <property type="molecule type" value="Genomic_DNA"/>
</dbReference>
<organism evidence="1 2">
    <name type="scientific">Polynucleobacter sphagniphilus</name>
    <dbReference type="NCBI Taxonomy" id="1743169"/>
    <lineage>
        <taxon>Bacteria</taxon>
        <taxon>Pseudomonadati</taxon>
        <taxon>Pseudomonadota</taxon>
        <taxon>Betaproteobacteria</taxon>
        <taxon>Burkholderiales</taxon>
        <taxon>Burkholderiaceae</taxon>
        <taxon>Polynucleobacter</taxon>
    </lineage>
</organism>
<comment type="caution">
    <text evidence="1">The sequence shown here is derived from an EMBL/GenBank/DDBJ whole genome shotgun (WGS) entry which is preliminary data.</text>
</comment>
<evidence type="ECO:0000313" key="2">
    <source>
        <dbReference type="Proteomes" id="UP001161160"/>
    </source>
</evidence>
<proteinExistence type="predicted"/>
<dbReference type="Proteomes" id="UP001161160">
    <property type="component" value="Unassembled WGS sequence"/>
</dbReference>
<protein>
    <submittedName>
        <fullName evidence="1">Uncharacterized protein</fullName>
    </submittedName>
</protein>
<evidence type="ECO:0000313" key="1">
    <source>
        <dbReference type="EMBL" id="MDH6505030.1"/>
    </source>
</evidence>